<feature type="region of interest" description="Disordered" evidence="1">
    <location>
        <begin position="113"/>
        <end position="198"/>
    </location>
</feature>
<feature type="compositionally biased region" description="Acidic residues" evidence="1">
    <location>
        <begin position="538"/>
        <end position="549"/>
    </location>
</feature>
<organism evidence="2">
    <name type="scientific">Psilocybe cubensis</name>
    <name type="common">Psychedelic mushroom</name>
    <name type="synonym">Stropharia cubensis</name>
    <dbReference type="NCBI Taxonomy" id="181762"/>
    <lineage>
        <taxon>Eukaryota</taxon>
        <taxon>Fungi</taxon>
        <taxon>Dikarya</taxon>
        <taxon>Basidiomycota</taxon>
        <taxon>Agaricomycotina</taxon>
        <taxon>Agaricomycetes</taxon>
        <taxon>Agaricomycetidae</taxon>
        <taxon>Agaricales</taxon>
        <taxon>Agaricineae</taxon>
        <taxon>Strophariaceae</taxon>
        <taxon>Psilocybe</taxon>
    </lineage>
</organism>
<dbReference type="AlphaFoldDB" id="A0A8H8CGV1"/>
<proteinExistence type="predicted"/>
<feature type="region of interest" description="Disordered" evidence="1">
    <location>
        <begin position="863"/>
        <end position="1077"/>
    </location>
</feature>
<feature type="compositionally biased region" description="Low complexity" evidence="1">
    <location>
        <begin position="827"/>
        <end position="845"/>
    </location>
</feature>
<gene>
    <name evidence="2" type="ORF">JR316_009398</name>
</gene>
<feature type="compositionally biased region" description="Polar residues" evidence="1">
    <location>
        <begin position="790"/>
        <end position="809"/>
    </location>
</feature>
<protein>
    <recommendedName>
        <fullName evidence="3">SAP domain-containing protein</fullName>
    </recommendedName>
</protein>
<feature type="compositionally biased region" description="Basic and acidic residues" evidence="1">
    <location>
        <begin position="550"/>
        <end position="560"/>
    </location>
</feature>
<feature type="compositionally biased region" description="Basic and acidic residues" evidence="1">
    <location>
        <begin position="717"/>
        <end position="727"/>
    </location>
</feature>
<feature type="compositionally biased region" description="Low complexity" evidence="1">
    <location>
        <begin position="882"/>
        <end position="902"/>
    </location>
</feature>
<evidence type="ECO:0000313" key="2">
    <source>
        <dbReference type="EMBL" id="KAG5165812.1"/>
    </source>
</evidence>
<feature type="compositionally biased region" description="Polar residues" evidence="1">
    <location>
        <begin position="752"/>
        <end position="762"/>
    </location>
</feature>
<accession>A0A8H8CGV1</accession>
<feature type="region of interest" description="Disordered" evidence="1">
    <location>
        <begin position="83"/>
        <end position="102"/>
    </location>
</feature>
<feature type="compositionally biased region" description="Low complexity" evidence="1">
    <location>
        <begin position="694"/>
        <end position="713"/>
    </location>
</feature>
<dbReference type="EMBL" id="JAFIQS010000009">
    <property type="protein sequence ID" value="KAG5165812.1"/>
    <property type="molecule type" value="Genomic_DNA"/>
</dbReference>
<feature type="compositionally biased region" description="Polar residues" evidence="1">
    <location>
        <begin position="946"/>
        <end position="957"/>
    </location>
</feature>
<name>A0A8H8CGV1_PSICU</name>
<feature type="compositionally biased region" description="Basic and acidic residues" evidence="1">
    <location>
        <begin position="568"/>
        <end position="598"/>
    </location>
</feature>
<dbReference type="InterPro" id="IPR026756">
    <property type="entry name" value="NuSAP"/>
</dbReference>
<feature type="region of interest" description="Disordered" evidence="1">
    <location>
        <begin position="492"/>
        <end position="635"/>
    </location>
</feature>
<feature type="compositionally biased region" description="Gly residues" evidence="1">
    <location>
        <begin position="131"/>
        <end position="142"/>
    </location>
</feature>
<reference evidence="2" key="1">
    <citation type="submission" date="2021-02" db="EMBL/GenBank/DDBJ databases">
        <title>Psilocybe cubensis genome.</title>
        <authorList>
            <person name="Mckernan K.J."/>
            <person name="Crawford S."/>
            <person name="Trippe A."/>
            <person name="Kane L.T."/>
            <person name="Mclaughlin S."/>
        </authorList>
    </citation>
    <scope>NUCLEOTIDE SEQUENCE [LARGE SCALE GENOMIC DNA]</scope>
    <source>
        <strain evidence="2">MGC-MH-2018</strain>
    </source>
</reference>
<feature type="region of interest" description="Disordered" evidence="1">
    <location>
        <begin position="654"/>
        <end position="845"/>
    </location>
</feature>
<feature type="compositionally biased region" description="Polar residues" evidence="1">
    <location>
        <begin position="869"/>
        <end position="881"/>
    </location>
</feature>
<feature type="compositionally biased region" description="Low complexity" evidence="1">
    <location>
        <begin position="763"/>
        <end position="780"/>
    </location>
</feature>
<comment type="caution">
    <text evidence="2">The sequence shown here is derived from an EMBL/GenBank/DDBJ whole genome shotgun (WGS) entry which is preliminary data.</text>
</comment>
<evidence type="ECO:0000256" key="1">
    <source>
        <dbReference type="SAM" id="MobiDB-lite"/>
    </source>
</evidence>
<feature type="compositionally biased region" description="Low complexity" evidence="1">
    <location>
        <begin position="143"/>
        <end position="180"/>
    </location>
</feature>
<dbReference type="OrthoDB" id="5964929at2759"/>
<evidence type="ECO:0008006" key="3">
    <source>
        <dbReference type="Google" id="ProtNLM"/>
    </source>
</evidence>
<dbReference type="Pfam" id="PF16006">
    <property type="entry name" value="NUSAP"/>
    <property type="match status" value="1"/>
</dbReference>
<feature type="compositionally biased region" description="Low complexity" evidence="1">
    <location>
        <begin position="737"/>
        <end position="748"/>
    </location>
</feature>
<sequence length="1077" mass="113473">MSTTTEILFNSPALHSLKRDQLVKLCKIHSIKASGKNVELIQKLRLHAQTLPKDSPLSIAARSEEHGPIPMQVQEPLPQGLEDEQEMGDDVSYQNSRSRPSEQWEMVMDSIEELDEESSQGTLTSQRTLGHNGGTGEFGTGGSKSTTVSSSIKAIATSLGLKKGNPKSTTTSTSSKKNTPFTPHAVQEPTDELSQMSTPYASLPEATSLPQTDHFTLNDTRMSIDGTEDIPLPGHVLRPGVPAPENARLSMGTGVPATPSRPTTTIRLISNPLSNPGAGVDHSYASGENGTPQLKPFKTSFDITFGSPIPNSSGLNFGGMSIWPPRTEEDVHMRGIYPALSFEDLPPSLEMKPPGTPAKPGDVTVHSPLAIPKSPDVFVFGTPHKLTDDQFRSAAASVLDEVNRKLREDGVKEVNTDIIGNLHPETKKEPPREIKPIPVSKRGEITNKFNRLHEEEFQKMEGIDSLVKRRAERLVPKKLSGDGEKVVLGKKRKSSVLADEGGIGSRRPSVIAPRRASNTRVISNGRRAKAIPGAFDFGNDEGDAEEQEDDRAGKRVKMDPDSALSPDEEAKKQEMAEQRRLELAKEKDAILKKLEANRARRRSSAAHGGLSGRKSGRLSVGKPRQSILVKPKPKPKFGFLSSAKSLVQSVWNRGKASTPVVAGPSQIPKASPTAKPEPVKGKTGPPSFVPTKKSSVAPPRASAAMASGSRGMSTRVSDPKLKADDAKSLSSNKGSIATSTSSRARSPPVAGSSRNSLQSNAGSRTSRTSSIVSPSSRATSIAGTAASRARSPTNVSSIGTRLSSTTGFSSIGDVGSMGVKNIAGRKSVAAKSSVPGSSSSRFSNVSSRLFAPTASSLAKMAKAPLPDASGSNKQTLTSITNSPAVAAASPAPTSSSTFSPRPGGIFSKPLALPPQSCIPTPVKSQLPNDEGATVGGGSSKQEKTTDTTSALSRTRSLNGRKPRISRSKVIARLASQRAAGTSSGGRVASASAIAPRPSNAAGGRVVSGKTRSSLGAKVSRASYGGGTRSRPSVGSSDGVMMSAKKRARQSEYARRKSKVGPLNFDGIAPKGVDVDMN</sequence>